<feature type="domain" description="Allantoicase" evidence="4">
    <location>
        <begin position="20"/>
        <end position="178"/>
    </location>
</feature>
<dbReference type="Pfam" id="PF03561">
    <property type="entry name" value="Allantoicase"/>
    <property type="match status" value="2"/>
</dbReference>
<keyword evidence="2" id="KW-0378">Hydrolase</keyword>
<dbReference type="HAMAP" id="MF_00813">
    <property type="entry name" value="Allantoicase"/>
    <property type="match status" value="1"/>
</dbReference>
<reference evidence="5 6" key="1">
    <citation type="submission" date="2018-09" db="EMBL/GenBank/DDBJ databases">
        <title>Optimization and identification of Corynebacterium falsenii FN1-14 from fish paste.</title>
        <authorList>
            <person name="Daroonpunt R."/>
            <person name="Tanasupawat S."/>
        </authorList>
    </citation>
    <scope>NUCLEOTIDE SEQUENCE [LARGE SCALE GENOMIC DNA]</scope>
    <source>
        <strain evidence="5 6">FN1-14</strain>
    </source>
</reference>
<dbReference type="OrthoDB" id="2078334at2"/>
<name>A0A418Q8L0_9CORY</name>
<comment type="catalytic activity">
    <reaction evidence="2">
        <text>allantoate + H2O = (S)-ureidoglycolate + urea</text>
        <dbReference type="Rhea" id="RHEA:11016"/>
        <dbReference type="ChEBI" id="CHEBI:15377"/>
        <dbReference type="ChEBI" id="CHEBI:16199"/>
        <dbReference type="ChEBI" id="CHEBI:17536"/>
        <dbReference type="ChEBI" id="CHEBI:57296"/>
        <dbReference type="EC" id="3.5.3.4"/>
    </reaction>
</comment>
<dbReference type="EMBL" id="QXJK01000002">
    <property type="protein sequence ID" value="RIX36068.1"/>
    <property type="molecule type" value="Genomic_DNA"/>
</dbReference>
<evidence type="ECO:0000313" key="6">
    <source>
        <dbReference type="Proteomes" id="UP000285278"/>
    </source>
</evidence>
<dbReference type="PANTHER" id="PTHR12045:SF3">
    <property type="entry name" value="INACTIVE ALLANTOICASE-RELATED"/>
    <property type="match status" value="1"/>
</dbReference>
<evidence type="ECO:0000256" key="2">
    <source>
        <dbReference type="HAMAP-Rule" id="MF_00813"/>
    </source>
</evidence>
<dbReference type="GO" id="GO:0004037">
    <property type="term" value="F:allantoicase activity"/>
    <property type="evidence" value="ECO:0007669"/>
    <property type="project" value="UniProtKB-UniRule"/>
</dbReference>
<dbReference type="GO" id="GO:0006144">
    <property type="term" value="P:purine nucleobase metabolic process"/>
    <property type="evidence" value="ECO:0007669"/>
    <property type="project" value="UniProtKB-KW"/>
</dbReference>
<comment type="similarity">
    <text evidence="1 2">Belongs to the allantoicase family.</text>
</comment>
<dbReference type="GO" id="GO:0000256">
    <property type="term" value="P:allantoin catabolic process"/>
    <property type="evidence" value="ECO:0007669"/>
    <property type="project" value="UniProtKB-UniRule"/>
</dbReference>
<organism evidence="5 6">
    <name type="scientific">Corynebacterium falsenii</name>
    <dbReference type="NCBI Taxonomy" id="108486"/>
    <lineage>
        <taxon>Bacteria</taxon>
        <taxon>Bacillati</taxon>
        <taxon>Actinomycetota</taxon>
        <taxon>Actinomycetes</taxon>
        <taxon>Mycobacteriales</taxon>
        <taxon>Corynebacteriaceae</taxon>
        <taxon>Corynebacterium</taxon>
    </lineage>
</organism>
<feature type="domain" description="Allantoicase" evidence="4">
    <location>
        <begin position="198"/>
        <end position="369"/>
    </location>
</feature>
<dbReference type="PANTHER" id="PTHR12045">
    <property type="entry name" value="ALLANTOICASE"/>
    <property type="match status" value="1"/>
</dbReference>
<comment type="pathway">
    <text evidence="2">Nitrogen metabolism; (S)-allantoin degradation; (S)-ureidoglycolate from allantoate (aminidohydrolase route): step 1/1.</text>
</comment>
<dbReference type="RefSeq" id="WP_119664253.1">
    <property type="nucleotide sequence ID" value="NZ_QXJK01000002.1"/>
</dbReference>
<dbReference type="EC" id="3.5.3.4" evidence="2"/>
<dbReference type="UniPathway" id="UPA00395">
    <property type="reaction ID" value="UER00654"/>
</dbReference>
<feature type="compositionally biased region" description="Gly residues" evidence="3">
    <location>
        <begin position="285"/>
        <end position="310"/>
    </location>
</feature>
<comment type="caution">
    <text evidence="5">The sequence shown here is derived from an EMBL/GenBank/DDBJ whole genome shotgun (WGS) entry which is preliminary data.</text>
</comment>
<feature type="region of interest" description="Disordered" evidence="3">
    <location>
        <begin position="285"/>
        <end position="317"/>
    </location>
</feature>
<gene>
    <name evidence="2" type="primary">alc</name>
    <name evidence="5" type="ORF">D3M95_01825</name>
</gene>
<dbReference type="Gene3D" id="2.60.120.260">
    <property type="entry name" value="Galactose-binding domain-like"/>
    <property type="match status" value="2"/>
</dbReference>
<dbReference type="STRING" id="1451189.CFAL_00565"/>
<protein>
    <recommendedName>
        <fullName evidence="2">Probable allantoicase</fullName>
        <ecNumber evidence="2">3.5.3.4</ecNumber>
    </recommendedName>
    <alternativeName>
        <fullName evidence="2">Allantoate amidinohydrolase</fullName>
    </alternativeName>
</protein>
<dbReference type="SUPFAM" id="SSF49785">
    <property type="entry name" value="Galactose-binding domain-like"/>
    <property type="match status" value="2"/>
</dbReference>
<evidence type="ECO:0000259" key="4">
    <source>
        <dbReference type="Pfam" id="PF03561"/>
    </source>
</evidence>
<dbReference type="InterPro" id="IPR005164">
    <property type="entry name" value="Allantoicase"/>
</dbReference>
<keyword evidence="6" id="KW-1185">Reference proteome</keyword>
<sequence length="384" mass="41109">MSTPQDFENYPDLANRQLAGSVIWASDESFAERENLIMPHEPAFDPALFGNKGKVYDGWETRRRRHEEIGHNDAAIVRLGVPGHIRGVVVDTSWFTGNYPPQFAVKGIRIDDYLPADEIAALPDSEWFDLVGVTDAQGDTRHAVAIDPDSAAGQTRVTHVKLIMIPDGGIARLRVHGIPAPNPQFLGSTVDLAAIEHGGWVTECSNMFYSSPNQILSLGRAINMGGGWENARRRNGGNDHVVIRLAGESVPEFVEVDTSYFVFNAPGDIRLTGWNAGGAGVDDGSGGGAGGDADGSDAGAGGAGGAGDDGSAGSNAGPEIIELVSKRRVLPDTRHRFAVSEEARDLPITHVRLDVYPDGGLARLRVFGSLTNAGLRELEARWER</sequence>
<proteinExistence type="inferred from homology"/>
<evidence type="ECO:0000313" key="5">
    <source>
        <dbReference type="EMBL" id="RIX36068.1"/>
    </source>
</evidence>
<keyword evidence="2" id="KW-0659">Purine metabolism</keyword>
<accession>A0A418Q8L0</accession>
<dbReference type="InterPro" id="IPR015908">
    <property type="entry name" value="Allantoicase_dom"/>
</dbReference>
<dbReference type="InterPro" id="IPR008979">
    <property type="entry name" value="Galactose-bd-like_sf"/>
</dbReference>
<dbReference type="Proteomes" id="UP000285278">
    <property type="component" value="Unassembled WGS sequence"/>
</dbReference>
<evidence type="ECO:0000256" key="1">
    <source>
        <dbReference type="ARBA" id="ARBA00009242"/>
    </source>
</evidence>
<evidence type="ECO:0000256" key="3">
    <source>
        <dbReference type="SAM" id="MobiDB-lite"/>
    </source>
</evidence>
<dbReference type="AlphaFoldDB" id="A0A418Q8L0"/>